<organism evidence="2">
    <name type="scientific">hydrothermal vent metagenome</name>
    <dbReference type="NCBI Taxonomy" id="652676"/>
    <lineage>
        <taxon>unclassified sequences</taxon>
        <taxon>metagenomes</taxon>
        <taxon>ecological metagenomes</taxon>
    </lineage>
</organism>
<dbReference type="PROSITE" id="PS51257">
    <property type="entry name" value="PROKAR_LIPOPROTEIN"/>
    <property type="match status" value="1"/>
</dbReference>
<dbReference type="EMBL" id="FPHD01000049">
    <property type="protein sequence ID" value="SFV59032.1"/>
    <property type="molecule type" value="Genomic_DNA"/>
</dbReference>
<name>A0A1W1BZY9_9ZZZZ</name>
<feature type="region of interest" description="Disordered" evidence="1">
    <location>
        <begin position="24"/>
        <end position="46"/>
    </location>
</feature>
<protein>
    <recommendedName>
        <fullName evidence="3">AMIN domain-containing protein</fullName>
    </recommendedName>
</protein>
<evidence type="ECO:0008006" key="3">
    <source>
        <dbReference type="Google" id="ProtNLM"/>
    </source>
</evidence>
<proteinExistence type="predicted"/>
<evidence type="ECO:0000313" key="2">
    <source>
        <dbReference type="EMBL" id="SFV59032.1"/>
    </source>
</evidence>
<reference evidence="2" key="1">
    <citation type="submission" date="2016-10" db="EMBL/GenBank/DDBJ databases">
        <authorList>
            <person name="de Groot N.N."/>
        </authorList>
    </citation>
    <scope>NUCLEOTIDE SEQUENCE</scope>
</reference>
<sequence length="214" mass="23767">MKRTILPIFLLLALTACEERNTLSVPTPKPLPADETVTEQSKTTESINTVKTPAVKTLKVIKEAKKPVVVQAHTQSKSKQEIFSGGIMTDGLDIGTIRLGKEGATTRLVLDSYKWNRDAKIPSIRAYETGYYTFTYDPKTRSIIGIVDGYRGFSALHGAKERTFGSNNIVKKLSMKPYADDSGFKFIIELKQNAKVNVFDLKSPGRIIVDITPR</sequence>
<evidence type="ECO:0000256" key="1">
    <source>
        <dbReference type="SAM" id="MobiDB-lite"/>
    </source>
</evidence>
<accession>A0A1W1BZY9</accession>
<gene>
    <name evidence="2" type="ORF">MNB_SV-8-245</name>
</gene>
<dbReference type="AlphaFoldDB" id="A0A1W1BZY9"/>